<comment type="caution">
    <text evidence="4">The sequence shown here is derived from an EMBL/GenBank/DDBJ whole genome shotgun (WGS) entry which is preliminary data.</text>
</comment>
<accession>A0ABR2UJ33</accession>
<evidence type="ECO:0000313" key="4">
    <source>
        <dbReference type="EMBL" id="KAK9414508.1"/>
    </source>
</evidence>
<dbReference type="PRINTS" id="PR00080">
    <property type="entry name" value="SDRFAMILY"/>
</dbReference>
<dbReference type="Gene3D" id="3.40.50.720">
    <property type="entry name" value="NAD(P)-binding Rossmann-like Domain"/>
    <property type="match status" value="1"/>
</dbReference>
<evidence type="ECO:0000256" key="1">
    <source>
        <dbReference type="ARBA" id="ARBA00006484"/>
    </source>
</evidence>
<protein>
    <submittedName>
        <fullName evidence="4">Uncharacterized protein</fullName>
    </submittedName>
</protein>
<evidence type="ECO:0000256" key="3">
    <source>
        <dbReference type="RuleBase" id="RU000363"/>
    </source>
</evidence>
<proteinExistence type="inferred from homology"/>
<dbReference type="InterPro" id="IPR002347">
    <property type="entry name" value="SDR_fam"/>
</dbReference>
<keyword evidence="5" id="KW-1185">Reference proteome</keyword>
<reference evidence="4 5" key="1">
    <citation type="journal article" date="2024" name="J. Plant Pathol.">
        <title>Sequence and assembly of the genome of Seiridium unicorne, isolate CBS 538.82, causal agent of cypress canker disease.</title>
        <authorList>
            <person name="Scali E."/>
            <person name="Rocca G.D."/>
            <person name="Danti R."/>
            <person name="Garbelotto M."/>
            <person name="Barberini S."/>
            <person name="Baroncelli R."/>
            <person name="Emiliani G."/>
        </authorList>
    </citation>
    <scope>NUCLEOTIDE SEQUENCE [LARGE SCALE GENOMIC DNA]</scope>
    <source>
        <strain evidence="4 5">BM-138-508</strain>
    </source>
</reference>
<dbReference type="EMBL" id="JARVKF010000426">
    <property type="protein sequence ID" value="KAK9414508.1"/>
    <property type="molecule type" value="Genomic_DNA"/>
</dbReference>
<dbReference type="Proteomes" id="UP001408356">
    <property type="component" value="Unassembled WGS sequence"/>
</dbReference>
<comment type="similarity">
    <text evidence="1 3">Belongs to the short-chain dehydrogenases/reductases (SDR) family.</text>
</comment>
<organism evidence="4 5">
    <name type="scientific">Seiridium unicorne</name>
    <dbReference type="NCBI Taxonomy" id="138068"/>
    <lineage>
        <taxon>Eukaryota</taxon>
        <taxon>Fungi</taxon>
        <taxon>Dikarya</taxon>
        <taxon>Ascomycota</taxon>
        <taxon>Pezizomycotina</taxon>
        <taxon>Sordariomycetes</taxon>
        <taxon>Xylariomycetidae</taxon>
        <taxon>Amphisphaeriales</taxon>
        <taxon>Sporocadaceae</taxon>
        <taxon>Seiridium</taxon>
    </lineage>
</organism>
<dbReference type="PANTHER" id="PTHR42760">
    <property type="entry name" value="SHORT-CHAIN DEHYDROGENASES/REDUCTASES FAMILY MEMBER"/>
    <property type="match status" value="1"/>
</dbReference>
<dbReference type="PRINTS" id="PR00081">
    <property type="entry name" value="GDHRDH"/>
</dbReference>
<evidence type="ECO:0000313" key="5">
    <source>
        <dbReference type="Proteomes" id="UP001408356"/>
    </source>
</evidence>
<name>A0ABR2UJ33_9PEZI</name>
<keyword evidence="2" id="KW-0560">Oxidoreductase</keyword>
<sequence length="299" mass="32428">MTSYPPKAPENGASFTSRTHSKQYPFIAATNHVGHKVLITGGTRGIGRSTAVAFARAGAAAVAVADICEDFDKLAHDMIVAARENAFDPPQIILHKLDVTDEESVRKCAALIREEFKGKLDVLVNNAGFMTPALPVPESDATTWWRTLEVNLKGPYLMSKYFVPLLLSATGGPQTIINVNSVAAHNLRPMASAYGTSKFAMLKLTEFLLVEAAEKGLVAYCVHPGAVLTELAEKGMPAETLAGLMDSPELAAATVAWLSSERRDWLSGRYLSATWDMEELVAREKEIVDSDKLKVRLVV</sequence>
<dbReference type="InterPro" id="IPR036291">
    <property type="entry name" value="NAD(P)-bd_dom_sf"/>
</dbReference>
<dbReference type="Pfam" id="PF00106">
    <property type="entry name" value="adh_short"/>
    <property type="match status" value="1"/>
</dbReference>
<dbReference type="PANTHER" id="PTHR42760:SF37">
    <property type="entry name" value="CLAVALDEHYDE DEHYDROGENASE"/>
    <property type="match status" value="1"/>
</dbReference>
<gene>
    <name evidence="4" type="ORF">SUNI508_11218</name>
</gene>
<dbReference type="SUPFAM" id="SSF51735">
    <property type="entry name" value="NAD(P)-binding Rossmann-fold domains"/>
    <property type="match status" value="1"/>
</dbReference>
<dbReference type="CDD" id="cd05233">
    <property type="entry name" value="SDR_c"/>
    <property type="match status" value="1"/>
</dbReference>
<evidence type="ECO:0000256" key="2">
    <source>
        <dbReference type="ARBA" id="ARBA00023002"/>
    </source>
</evidence>